<feature type="compositionally biased region" description="Basic and acidic residues" evidence="1">
    <location>
        <begin position="15"/>
        <end position="25"/>
    </location>
</feature>
<feature type="region of interest" description="Disordered" evidence="1">
    <location>
        <begin position="1"/>
        <end position="30"/>
    </location>
</feature>
<gene>
    <name evidence="2" type="ORF">EVJ58_g10070</name>
</gene>
<evidence type="ECO:0000256" key="1">
    <source>
        <dbReference type="SAM" id="MobiDB-lite"/>
    </source>
</evidence>
<feature type="compositionally biased region" description="Low complexity" evidence="1">
    <location>
        <begin position="73"/>
        <end position="90"/>
    </location>
</feature>
<feature type="compositionally biased region" description="Basic and acidic residues" evidence="1">
    <location>
        <begin position="692"/>
        <end position="711"/>
    </location>
</feature>
<feature type="region of interest" description="Disordered" evidence="1">
    <location>
        <begin position="380"/>
        <end position="564"/>
    </location>
</feature>
<reference evidence="2 3" key="1">
    <citation type="submission" date="2019-01" db="EMBL/GenBank/DDBJ databases">
        <title>Genome sequencing of the rare red list fungi Fomitopsis rosea.</title>
        <authorList>
            <person name="Buettner E."/>
            <person name="Kellner H."/>
        </authorList>
    </citation>
    <scope>NUCLEOTIDE SEQUENCE [LARGE SCALE GENOMIC DNA]</scope>
    <source>
        <strain evidence="2 3">DSM 105464</strain>
    </source>
</reference>
<feature type="compositionally biased region" description="Polar residues" evidence="1">
    <location>
        <begin position="426"/>
        <end position="439"/>
    </location>
</feature>
<protein>
    <submittedName>
        <fullName evidence="2">Uncharacterized protein</fullName>
    </submittedName>
</protein>
<feature type="compositionally biased region" description="Basic and acidic residues" evidence="1">
    <location>
        <begin position="207"/>
        <end position="217"/>
    </location>
</feature>
<feature type="compositionally biased region" description="Low complexity" evidence="1">
    <location>
        <begin position="447"/>
        <end position="459"/>
    </location>
</feature>
<dbReference type="STRING" id="34475.A0A4Y9XPV9"/>
<comment type="caution">
    <text evidence="2">The sequence shown here is derived from an EMBL/GenBank/DDBJ whole genome shotgun (WGS) entry which is preliminary data.</text>
</comment>
<dbReference type="AlphaFoldDB" id="A0A4Y9XPV9"/>
<evidence type="ECO:0000313" key="2">
    <source>
        <dbReference type="EMBL" id="TFY52344.1"/>
    </source>
</evidence>
<evidence type="ECO:0000313" key="3">
    <source>
        <dbReference type="Proteomes" id="UP000298390"/>
    </source>
</evidence>
<dbReference type="EMBL" id="SEKV01000994">
    <property type="protein sequence ID" value="TFY52344.1"/>
    <property type="molecule type" value="Genomic_DNA"/>
</dbReference>
<proteinExistence type="predicted"/>
<feature type="compositionally biased region" description="Low complexity" evidence="1">
    <location>
        <begin position="471"/>
        <end position="490"/>
    </location>
</feature>
<feature type="region of interest" description="Disordered" evidence="1">
    <location>
        <begin position="71"/>
        <end position="156"/>
    </location>
</feature>
<feature type="compositionally biased region" description="Basic and acidic residues" evidence="1">
    <location>
        <begin position="269"/>
        <end position="278"/>
    </location>
</feature>
<feature type="compositionally biased region" description="Low complexity" evidence="1">
    <location>
        <begin position="515"/>
        <end position="526"/>
    </location>
</feature>
<sequence length="758" mass="82203">MEVHPSMASASSSHHASDEGGHEKFYTAPEIQPVLEEQAEEWNKTRAAKRVSLVKVPPDLRISVLFGKHGRSASESISEATATAPSSPISPEKRTLLLPGKPPRRPRLPRRGVPPAGTVLLTHNDDTDRHPRATSFCAPIGPPPAFRTGRPEGPDRRTALLSQLTRAMSDNVNTPARNSHRKTFSFLSSSWFTSKPPLQPAAQHPTDSARDERRVDRTPTPAPPAASTRSRDTDDTSYSRTPHSPLSAHFLLPKPSLQNMRLARKVKKLNRDADDKSKSKQRPRVGDMLEDPYSLMTMSPGLLIPPSPSPSTTSFLDSEPRPRSLKRSATVGNQPSGHATGQSVGVQRARSIAALPSSLAPPDPHIAEPGERSLSPVIFAPREETSQPPSETSSALYSESLVPSKAPSLIEEEEEPPSPVSEVPTTAVSQRFRNISSDGTGEKSHARLASSTSSLSKATRASKDRAPADVSPYQQEPSGSSSSSQQAPPLIRRRSPSPRAIPVFDGDLLTNPPQRSLSLRRAQTSRSSRRLSLDLRNLSPEPFKGGPSRLKKSRSALATSSKRTLRPDAADELVDSYLSQSADEVEEPVDEKQHALNVRRAKKMMQLFGDKPPKELFQVRSHRIKDDMIDTISILTTVSENRRDSRATFTSVTSSISIRRRLRDSVQSSNSEPPSPLVFSPSEGLNGSRQGTPEDVKENVPAEPVEAKDNAQAEPEPQVEAEPHVATDAAPPATEQAPTGAAGTSISPSRPSVHSLRA</sequence>
<feature type="region of interest" description="Disordered" evidence="1">
    <location>
        <begin position="193"/>
        <end position="346"/>
    </location>
</feature>
<feature type="compositionally biased region" description="Low complexity" evidence="1">
    <location>
        <begin position="712"/>
        <end position="726"/>
    </location>
</feature>
<organism evidence="2 3">
    <name type="scientific">Rhodofomes roseus</name>
    <dbReference type="NCBI Taxonomy" id="34475"/>
    <lineage>
        <taxon>Eukaryota</taxon>
        <taxon>Fungi</taxon>
        <taxon>Dikarya</taxon>
        <taxon>Basidiomycota</taxon>
        <taxon>Agaricomycotina</taxon>
        <taxon>Agaricomycetes</taxon>
        <taxon>Polyporales</taxon>
        <taxon>Rhodofomes</taxon>
    </lineage>
</organism>
<name>A0A4Y9XPV9_9APHY</name>
<accession>A0A4Y9XPV9</accession>
<feature type="compositionally biased region" description="Polar residues" evidence="1">
    <location>
        <begin position="330"/>
        <end position="345"/>
    </location>
</feature>
<feature type="compositionally biased region" description="Polar residues" evidence="1">
    <location>
        <begin position="742"/>
        <end position="752"/>
    </location>
</feature>
<feature type="compositionally biased region" description="Low complexity" evidence="1">
    <location>
        <begin position="1"/>
        <end position="14"/>
    </location>
</feature>
<feature type="region of interest" description="Disordered" evidence="1">
    <location>
        <begin position="663"/>
        <end position="758"/>
    </location>
</feature>
<dbReference type="Proteomes" id="UP000298390">
    <property type="component" value="Unassembled WGS sequence"/>
</dbReference>